<evidence type="ECO:0000313" key="1">
    <source>
        <dbReference type="EMBL" id="SEJ68782.1"/>
    </source>
</evidence>
<protein>
    <submittedName>
        <fullName evidence="1">Uncharacterized protein</fullName>
    </submittedName>
</protein>
<name>A0A1H7B307_9BACT</name>
<proteinExistence type="predicted"/>
<keyword evidence="2" id="KW-1185">Reference proteome</keyword>
<dbReference type="EMBL" id="FNZH01000008">
    <property type="protein sequence ID" value="SEJ68782.1"/>
    <property type="molecule type" value="Genomic_DNA"/>
</dbReference>
<evidence type="ECO:0000313" key="2">
    <source>
        <dbReference type="Proteomes" id="UP000199403"/>
    </source>
</evidence>
<dbReference type="Proteomes" id="UP000199403">
    <property type="component" value="Unassembled WGS sequence"/>
</dbReference>
<dbReference type="AlphaFoldDB" id="A0A1H7B307"/>
<gene>
    <name evidence="1" type="ORF">SAMN05192553_108111</name>
</gene>
<sequence length="96" mass="11838">MNPNKKLYLVLMYLKYILTNIFSYFEITKYTGCIYDPENYSFKMKKIIKKVIFIYIIRTNTSNCIVFSLKYFTYLNNLGSNFKFFYRLNKKLHFLW</sequence>
<reference evidence="2" key="1">
    <citation type="submission" date="2016-10" db="EMBL/GenBank/DDBJ databases">
        <authorList>
            <person name="Varghese N."/>
            <person name="Submissions S."/>
        </authorList>
    </citation>
    <scope>NUCLEOTIDE SEQUENCE [LARGE SCALE GENOMIC DNA]</scope>
    <source>
        <strain evidence="2">IBRC-M 10761</strain>
    </source>
</reference>
<accession>A0A1H7B307</accession>
<organism evidence="1 2">
    <name type="scientific">Cyclobacterium xiamenense</name>
    <dbReference type="NCBI Taxonomy" id="1297121"/>
    <lineage>
        <taxon>Bacteria</taxon>
        <taxon>Pseudomonadati</taxon>
        <taxon>Bacteroidota</taxon>
        <taxon>Cytophagia</taxon>
        <taxon>Cytophagales</taxon>
        <taxon>Cyclobacteriaceae</taxon>
        <taxon>Cyclobacterium</taxon>
    </lineage>
</organism>